<comment type="caution">
    <text evidence="1">The sequence shown here is derived from an EMBL/GenBank/DDBJ whole genome shotgun (WGS) entry which is preliminary data.</text>
</comment>
<evidence type="ECO:0000313" key="1">
    <source>
        <dbReference type="EMBL" id="EDN83126.1"/>
    </source>
</evidence>
<dbReference type="HOGENOM" id="CLU_182800_0_0_11"/>
<dbReference type="EMBL" id="AAXD02000028">
    <property type="protein sequence ID" value="EDN83126.1"/>
    <property type="molecule type" value="Genomic_DNA"/>
</dbReference>
<dbReference type="AlphaFoldDB" id="A7A6D8"/>
<gene>
    <name evidence="1" type="ORF">BIFADO_01419</name>
</gene>
<protein>
    <submittedName>
        <fullName evidence="1">Uncharacterized protein</fullName>
    </submittedName>
</protein>
<organism evidence="1 2">
    <name type="scientific">Bifidobacterium adolescentis L2-32</name>
    <dbReference type="NCBI Taxonomy" id="411481"/>
    <lineage>
        <taxon>Bacteria</taxon>
        <taxon>Bacillati</taxon>
        <taxon>Actinomycetota</taxon>
        <taxon>Actinomycetes</taxon>
        <taxon>Bifidobacteriales</taxon>
        <taxon>Bifidobacteriaceae</taxon>
        <taxon>Bifidobacterium</taxon>
    </lineage>
</organism>
<accession>A7A6D8</accession>
<name>A7A6D8_BIFAD</name>
<dbReference type="RefSeq" id="WP_003809680.1">
    <property type="nucleotide sequence ID" value="NZ_DS264455.1"/>
</dbReference>
<reference evidence="1 2" key="2">
    <citation type="submission" date="2007-05" db="EMBL/GenBank/DDBJ databases">
        <title>Draft genome sequence of Bifidobacterium adolescentis (L2-32).</title>
        <authorList>
            <person name="Sudarsanam P."/>
            <person name="Ley R."/>
            <person name="Guruge J."/>
            <person name="Turnbaugh P.J."/>
            <person name="Mahowald M."/>
            <person name="Liep D."/>
            <person name="Gordon J."/>
        </authorList>
    </citation>
    <scope>NUCLEOTIDE SEQUENCE [LARGE SCALE GENOMIC DNA]</scope>
    <source>
        <strain evidence="1 2">L2-32</strain>
    </source>
</reference>
<reference evidence="1 2" key="1">
    <citation type="submission" date="2007-04" db="EMBL/GenBank/DDBJ databases">
        <authorList>
            <person name="Fulton L."/>
            <person name="Clifton S."/>
            <person name="Fulton B."/>
            <person name="Xu J."/>
            <person name="Minx P."/>
            <person name="Pepin K.H."/>
            <person name="Johnson M."/>
            <person name="Thiruvilangam P."/>
            <person name="Bhonagiri V."/>
            <person name="Nash W.E."/>
            <person name="Mardis E.R."/>
            <person name="Wilson R.K."/>
        </authorList>
    </citation>
    <scope>NUCLEOTIDE SEQUENCE [LARGE SCALE GENOMIC DNA]</scope>
    <source>
        <strain evidence="1 2">L2-32</strain>
    </source>
</reference>
<dbReference type="Proteomes" id="UP000003773">
    <property type="component" value="Unassembled WGS sequence"/>
</dbReference>
<evidence type="ECO:0000313" key="2">
    <source>
        <dbReference type="Proteomes" id="UP000003773"/>
    </source>
</evidence>
<proteinExistence type="predicted"/>
<sequence length="75" mass="8674">MLDEANAYERGMDDDLTLAKRLCWDSYEWDGVDSDCVAKDEDDAWDYAGEICGYQEDFIDRARDLLEVARKAVNE</sequence>